<name>A0A099IB10_CLOIN</name>
<evidence type="ECO:0000256" key="1">
    <source>
        <dbReference type="ARBA" id="ARBA00022679"/>
    </source>
</evidence>
<dbReference type="NCBIfam" id="NF003424">
    <property type="entry name" value="PRK04885.1"/>
    <property type="match status" value="1"/>
</dbReference>
<dbReference type="Pfam" id="PF20143">
    <property type="entry name" value="NAD_kinase_C"/>
    <property type="match status" value="1"/>
</dbReference>
<comment type="similarity">
    <text evidence="8">Belongs to the NAD kinase family.</text>
</comment>
<keyword evidence="1 8" id="KW-0808">Transferase</keyword>
<evidence type="ECO:0000313" key="9">
    <source>
        <dbReference type="EMBL" id="KGJ54347.1"/>
    </source>
</evidence>
<keyword evidence="5 8" id="KW-0521">NADP</keyword>
<evidence type="ECO:0000313" key="10">
    <source>
        <dbReference type="Proteomes" id="UP000030008"/>
    </source>
</evidence>
<evidence type="ECO:0000256" key="2">
    <source>
        <dbReference type="ARBA" id="ARBA00022741"/>
    </source>
</evidence>
<dbReference type="GO" id="GO:0051287">
    <property type="term" value="F:NAD binding"/>
    <property type="evidence" value="ECO:0007669"/>
    <property type="project" value="UniProtKB-ARBA"/>
</dbReference>
<reference evidence="9 10" key="1">
    <citation type="submission" date="2014-08" db="EMBL/GenBank/DDBJ databases">
        <title>Clostridium innocuum, an unnegligible vancomycin-resistant pathogen causing extra-intestinal infections.</title>
        <authorList>
            <person name="Feng Y."/>
            <person name="Chiu C.-H."/>
        </authorList>
    </citation>
    <scope>NUCLEOTIDE SEQUENCE [LARGE SCALE GENOMIC DNA]</scope>
    <source>
        <strain evidence="9 10">AN88</strain>
    </source>
</reference>
<dbReference type="Pfam" id="PF01513">
    <property type="entry name" value="NAD_kinase"/>
    <property type="match status" value="1"/>
</dbReference>
<dbReference type="GO" id="GO:0019674">
    <property type="term" value="P:NAD+ metabolic process"/>
    <property type="evidence" value="ECO:0007669"/>
    <property type="project" value="InterPro"/>
</dbReference>
<dbReference type="GO" id="GO:0005524">
    <property type="term" value="F:ATP binding"/>
    <property type="evidence" value="ECO:0007669"/>
    <property type="project" value="UniProtKB-KW"/>
</dbReference>
<dbReference type="PANTHER" id="PTHR20275">
    <property type="entry name" value="NAD KINASE"/>
    <property type="match status" value="1"/>
</dbReference>
<keyword evidence="4 8" id="KW-0067">ATP-binding</keyword>
<dbReference type="SUPFAM" id="SSF111331">
    <property type="entry name" value="NAD kinase/diacylglycerol kinase-like"/>
    <property type="match status" value="1"/>
</dbReference>
<feature type="binding site" evidence="8">
    <location>
        <begin position="118"/>
        <end position="119"/>
    </location>
    <ligand>
        <name>NAD(+)</name>
        <dbReference type="ChEBI" id="CHEBI:57540"/>
    </ligand>
</feature>
<comment type="caution">
    <text evidence="8">Lacks conserved residue(s) required for the propagation of feature annotation.</text>
</comment>
<dbReference type="Gene3D" id="3.40.50.10330">
    <property type="entry name" value="Probable inorganic polyphosphate/atp-NAD kinase, domain 1"/>
    <property type="match status" value="1"/>
</dbReference>
<evidence type="ECO:0000256" key="5">
    <source>
        <dbReference type="ARBA" id="ARBA00022857"/>
    </source>
</evidence>
<proteinExistence type="inferred from homology"/>
<dbReference type="EC" id="2.7.1.23" evidence="8"/>
<keyword evidence="6 8" id="KW-0520">NAD</keyword>
<dbReference type="Proteomes" id="UP000030008">
    <property type="component" value="Unassembled WGS sequence"/>
</dbReference>
<dbReference type="AlphaFoldDB" id="A0A099IB10"/>
<comment type="function">
    <text evidence="8">Involved in the regulation of the intracellular balance of NAD and NADP, and is a key enzyme in the biosynthesis of NADP. Catalyzes specifically the phosphorylation on 2'-hydroxyl of the adenosine moiety of NAD to yield NADP.</text>
</comment>
<evidence type="ECO:0000256" key="7">
    <source>
        <dbReference type="ARBA" id="ARBA00047925"/>
    </source>
</evidence>
<sequence>MKYSVVAKKDAKSHAVEEKIKERLQSSGWIYDKAEPQLVICVGGDGTLLYGVHQYLHRISEVNFLGIHTGTLGFFTDYTEEELEECLHDVLEKEPVIFESSLLKIKLDNNPNPYYALNEMRVENIVKSQIMDIYVDGEFFETCRGSGICLSTQAGSTAYNRSLGGAVIDCGLSLMQLAEITAIQHSKHRSLGNPYIMMENRHVTMKSETFDTAILCYDHLNVPLEATKEIYCEMSDRKVRFARYRHYSYLRRLKNLY</sequence>
<feature type="binding site" evidence="8">
    <location>
        <position position="144"/>
    </location>
    <ligand>
        <name>NAD(+)</name>
        <dbReference type="ChEBI" id="CHEBI:57540"/>
    </ligand>
</feature>
<dbReference type="GO" id="GO:0006741">
    <property type="term" value="P:NADP+ biosynthetic process"/>
    <property type="evidence" value="ECO:0007669"/>
    <property type="project" value="UniProtKB-UniRule"/>
</dbReference>
<organism evidence="9 10">
    <name type="scientific">Clostridium innocuum</name>
    <dbReference type="NCBI Taxonomy" id="1522"/>
    <lineage>
        <taxon>Bacteria</taxon>
        <taxon>Bacillati</taxon>
        <taxon>Bacillota</taxon>
        <taxon>Clostridia</taxon>
        <taxon>Eubacteriales</taxon>
        <taxon>Clostridiaceae</taxon>
        <taxon>Clostridium</taxon>
    </lineage>
</organism>
<dbReference type="PANTHER" id="PTHR20275:SF0">
    <property type="entry name" value="NAD KINASE"/>
    <property type="match status" value="1"/>
</dbReference>
<dbReference type="InterPro" id="IPR016064">
    <property type="entry name" value="NAD/diacylglycerol_kinase_sf"/>
</dbReference>
<evidence type="ECO:0000256" key="8">
    <source>
        <dbReference type="HAMAP-Rule" id="MF_00361"/>
    </source>
</evidence>
<protein>
    <recommendedName>
        <fullName evidence="8">NAD kinase</fullName>
        <ecNumber evidence="8">2.7.1.23</ecNumber>
    </recommendedName>
    <alternativeName>
        <fullName evidence="8">ATP-dependent NAD kinase</fullName>
    </alternativeName>
</protein>
<evidence type="ECO:0000256" key="3">
    <source>
        <dbReference type="ARBA" id="ARBA00022777"/>
    </source>
</evidence>
<feature type="active site" description="Proton acceptor" evidence="8">
    <location>
        <position position="45"/>
    </location>
</feature>
<evidence type="ECO:0000256" key="6">
    <source>
        <dbReference type="ARBA" id="ARBA00023027"/>
    </source>
</evidence>
<comment type="cofactor">
    <cofactor evidence="8">
        <name>a divalent metal cation</name>
        <dbReference type="ChEBI" id="CHEBI:60240"/>
    </cofactor>
</comment>
<dbReference type="Gene3D" id="2.60.200.30">
    <property type="entry name" value="Probable inorganic polyphosphate/atp-NAD kinase, domain 2"/>
    <property type="match status" value="1"/>
</dbReference>
<dbReference type="InterPro" id="IPR017438">
    <property type="entry name" value="ATP-NAD_kinase_N"/>
</dbReference>
<feature type="binding site" evidence="8">
    <location>
        <position position="154"/>
    </location>
    <ligand>
        <name>NAD(+)</name>
        <dbReference type="ChEBI" id="CHEBI:57540"/>
    </ligand>
</feature>
<dbReference type="InterPro" id="IPR002504">
    <property type="entry name" value="NADK"/>
</dbReference>
<dbReference type="GO" id="GO:0046872">
    <property type="term" value="F:metal ion binding"/>
    <property type="evidence" value="ECO:0007669"/>
    <property type="project" value="UniProtKB-UniRule"/>
</dbReference>
<dbReference type="EMBL" id="JQIF01000017">
    <property type="protein sequence ID" value="KGJ54347.1"/>
    <property type="molecule type" value="Genomic_DNA"/>
</dbReference>
<comment type="subcellular location">
    <subcellularLocation>
        <location evidence="8">Cytoplasm</location>
    </subcellularLocation>
</comment>
<comment type="caution">
    <text evidence="9">The sequence shown here is derived from an EMBL/GenBank/DDBJ whole genome shotgun (WGS) entry which is preliminary data.</text>
</comment>
<dbReference type="GO" id="GO:0003951">
    <property type="term" value="F:NAD+ kinase activity"/>
    <property type="evidence" value="ECO:0007669"/>
    <property type="project" value="UniProtKB-UniRule"/>
</dbReference>
<dbReference type="HAMAP" id="MF_00361">
    <property type="entry name" value="NAD_kinase"/>
    <property type="match status" value="1"/>
</dbReference>
<keyword evidence="2 8" id="KW-0547">Nucleotide-binding</keyword>
<gene>
    <name evidence="8" type="primary">nadK</name>
    <name evidence="9" type="ORF">CIAN88_04195</name>
</gene>
<feature type="binding site" evidence="8">
    <location>
        <begin position="157"/>
        <end position="162"/>
    </location>
    <ligand>
        <name>NAD(+)</name>
        <dbReference type="ChEBI" id="CHEBI:57540"/>
    </ligand>
</feature>
<feature type="binding site" evidence="8">
    <location>
        <begin position="45"/>
        <end position="46"/>
    </location>
    <ligand>
        <name>NAD(+)</name>
        <dbReference type="ChEBI" id="CHEBI:57540"/>
    </ligand>
</feature>
<dbReference type="RefSeq" id="WP_044904251.1">
    <property type="nucleotide sequence ID" value="NZ_CP022722.1"/>
</dbReference>
<comment type="catalytic activity">
    <reaction evidence="7 8">
        <text>NAD(+) + ATP = ADP + NADP(+) + H(+)</text>
        <dbReference type="Rhea" id="RHEA:18629"/>
        <dbReference type="ChEBI" id="CHEBI:15378"/>
        <dbReference type="ChEBI" id="CHEBI:30616"/>
        <dbReference type="ChEBI" id="CHEBI:57540"/>
        <dbReference type="ChEBI" id="CHEBI:58349"/>
        <dbReference type="ChEBI" id="CHEBI:456216"/>
        <dbReference type="EC" id="2.7.1.23"/>
    </reaction>
</comment>
<evidence type="ECO:0000256" key="4">
    <source>
        <dbReference type="ARBA" id="ARBA00022840"/>
    </source>
</evidence>
<keyword evidence="8" id="KW-0963">Cytoplasm</keyword>
<keyword evidence="3 8" id="KW-0418">Kinase</keyword>
<accession>A0A099IB10</accession>
<dbReference type="InterPro" id="IPR017437">
    <property type="entry name" value="ATP-NAD_kinase_PpnK-typ_C"/>
</dbReference>
<dbReference type="GO" id="GO:0005737">
    <property type="term" value="C:cytoplasm"/>
    <property type="evidence" value="ECO:0007669"/>
    <property type="project" value="UniProtKB-SubCell"/>
</dbReference>